<proteinExistence type="predicted"/>
<dbReference type="InterPro" id="IPR024404">
    <property type="entry name" value="Lipid-bd_put"/>
</dbReference>
<evidence type="ECO:0000313" key="2">
    <source>
        <dbReference type="EMBL" id="NMH87776.1"/>
    </source>
</evidence>
<evidence type="ECO:0000256" key="1">
    <source>
        <dbReference type="SAM" id="SignalP"/>
    </source>
</evidence>
<dbReference type="InterPro" id="IPR038668">
    <property type="entry name" value="Lipid-bd_sf"/>
</dbReference>
<protein>
    <recommendedName>
        <fullName evidence="4">Lipid-binding hydrolase</fullName>
    </recommendedName>
</protein>
<gene>
    <name evidence="2" type="ORF">HHX25_09690</name>
</gene>
<feature type="chain" id="PRO_5046600425" description="Lipid-binding hydrolase" evidence="1">
    <location>
        <begin position="23"/>
        <end position="169"/>
    </location>
</feature>
<feature type="signal peptide" evidence="1">
    <location>
        <begin position="1"/>
        <end position="22"/>
    </location>
</feature>
<accession>A0ABX1RW48</accession>
<comment type="caution">
    <text evidence="2">The sequence shown here is derived from an EMBL/GenBank/DDBJ whole genome shotgun (WGS) entry which is preliminary data.</text>
</comment>
<sequence>MKNTYIYKAVLLLFTVSLFISCDEGGEPDPGGTSVEEIAGDWWAVALTPDGSATAYGGDFVQFSTFNTSANDNTFWLDDHGNWMELKAKVTLNADGLTFQSEPNTEELYGPATVTITNGRIVRGGYTTESNTEVDQIFFDAEFSWDPGLVYKYEGHWRTGFLEDENPHY</sequence>
<name>A0ABX1RW48_9FLAO</name>
<dbReference type="Proteomes" id="UP000746690">
    <property type="component" value="Unassembled WGS sequence"/>
</dbReference>
<keyword evidence="3" id="KW-1185">Reference proteome</keyword>
<evidence type="ECO:0000313" key="3">
    <source>
        <dbReference type="Proteomes" id="UP000746690"/>
    </source>
</evidence>
<evidence type="ECO:0008006" key="4">
    <source>
        <dbReference type="Google" id="ProtNLM"/>
    </source>
</evidence>
<dbReference type="PROSITE" id="PS51257">
    <property type="entry name" value="PROKAR_LIPOPROTEIN"/>
    <property type="match status" value="1"/>
</dbReference>
<dbReference type="Gene3D" id="2.40.128.220">
    <property type="match status" value="1"/>
</dbReference>
<dbReference type="Pfam" id="PF12888">
    <property type="entry name" value="Lipid_bd"/>
    <property type="match status" value="1"/>
</dbReference>
<dbReference type="EMBL" id="JABBHF010000005">
    <property type="protein sequence ID" value="NMH87776.1"/>
    <property type="molecule type" value="Genomic_DNA"/>
</dbReference>
<keyword evidence="1" id="KW-0732">Signal</keyword>
<reference evidence="2 3" key="1">
    <citation type="submission" date="2020-04" db="EMBL/GenBank/DDBJ databases">
        <title>A Flavivirga sp. nov.</title>
        <authorList>
            <person name="Sun X."/>
        </authorList>
    </citation>
    <scope>NUCLEOTIDE SEQUENCE [LARGE SCALE GENOMIC DNA]</scope>
    <source>
        <strain evidence="2 3">Y03</strain>
    </source>
</reference>
<dbReference type="RefSeq" id="WP_169672604.1">
    <property type="nucleotide sequence ID" value="NZ_JABBHF010000005.1"/>
</dbReference>
<organism evidence="2 3">
    <name type="scientific">Flavivirga algicola</name>
    <dbReference type="NCBI Taxonomy" id="2729136"/>
    <lineage>
        <taxon>Bacteria</taxon>
        <taxon>Pseudomonadati</taxon>
        <taxon>Bacteroidota</taxon>
        <taxon>Flavobacteriia</taxon>
        <taxon>Flavobacteriales</taxon>
        <taxon>Flavobacteriaceae</taxon>
        <taxon>Flavivirga</taxon>
    </lineage>
</organism>